<protein>
    <recommendedName>
        <fullName evidence="3">Peptidase C58 YopT-type domain-containing protein</fullName>
    </recommendedName>
</protein>
<dbReference type="SUPFAM" id="SSF54001">
    <property type="entry name" value="Cysteine proteinases"/>
    <property type="match status" value="1"/>
</dbReference>
<organism evidence="1 2">
    <name type="scientific">Desulfosarcina alkanivorans</name>
    <dbReference type="NCBI Taxonomy" id="571177"/>
    <lineage>
        <taxon>Bacteria</taxon>
        <taxon>Pseudomonadati</taxon>
        <taxon>Thermodesulfobacteriota</taxon>
        <taxon>Desulfobacteria</taxon>
        <taxon>Desulfobacterales</taxon>
        <taxon>Desulfosarcinaceae</taxon>
        <taxon>Desulfosarcina</taxon>
    </lineage>
</organism>
<proteinExistence type="predicted"/>
<dbReference type="InterPro" id="IPR038765">
    <property type="entry name" value="Papain-like_cys_pep_sf"/>
</dbReference>
<dbReference type="KEGG" id="dalk:DSCA_11190"/>
<dbReference type="RefSeq" id="WP_155315475.1">
    <property type="nucleotide sequence ID" value="NZ_AP021874.1"/>
</dbReference>
<evidence type="ECO:0008006" key="3">
    <source>
        <dbReference type="Google" id="ProtNLM"/>
    </source>
</evidence>
<name>A0A5K7YH73_9BACT</name>
<accession>A0A5K7YH73</accession>
<dbReference type="AlphaFoldDB" id="A0A5K7YH73"/>
<dbReference type="Proteomes" id="UP000427906">
    <property type="component" value="Chromosome"/>
</dbReference>
<sequence>MKTIWTFDQSSHLPADNQGVCMTLVAYWLSMMHDEKAEMNASSKTLETMCKQEAQKLQRFYEKAGNEFDTGKDEAVTFAVRGLKLKGNYRSRPNAAALVDYLDEKRRAYSMGIYFSDGGGHSLGIWRSGRSSGLFHGLSGHSYFFDPNYGCYKGNISDFRGWLASFIAESYPTCNHMSIAKVQPLEKRAHWGGAFRY</sequence>
<dbReference type="EMBL" id="AP021874">
    <property type="protein sequence ID" value="BBO67189.1"/>
    <property type="molecule type" value="Genomic_DNA"/>
</dbReference>
<keyword evidence="2" id="KW-1185">Reference proteome</keyword>
<gene>
    <name evidence="1" type="ORF">DSCA_11190</name>
</gene>
<evidence type="ECO:0000313" key="2">
    <source>
        <dbReference type="Proteomes" id="UP000427906"/>
    </source>
</evidence>
<dbReference type="Gene3D" id="3.90.70.20">
    <property type="match status" value="1"/>
</dbReference>
<reference evidence="1 2" key="1">
    <citation type="submission" date="2019-11" db="EMBL/GenBank/DDBJ databases">
        <title>Comparative genomics of hydrocarbon-degrading Desulfosarcina strains.</title>
        <authorList>
            <person name="Watanabe M."/>
            <person name="Kojima H."/>
            <person name="Fukui M."/>
        </authorList>
    </citation>
    <scope>NUCLEOTIDE SEQUENCE [LARGE SCALE GENOMIC DNA]</scope>
    <source>
        <strain evidence="1 2">PL12</strain>
    </source>
</reference>
<evidence type="ECO:0000313" key="1">
    <source>
        <dbReference type="EMBL" id="BBO67189.1"/>
    </source>
</evidence>